<dbReference type="InterPro" id="IPR036640">
    <property type="entry name" value="ABC1_TM_sf"/>
</dbReference>
<dbReference type="InterPro" id="IPR017871">
    <property type="entry name" value="ABC_transporter-like_CS"/>
</dbReference>
<dbReference type="Gene3D" id="3.40.50.300">
    <property type="entry name" value="P-loop containing nucleotide triphosphate hydrolases"/>
    <property type="match status" value="1"/>
</dbReference>
<dbReference type="AlphaFoldDB" id="A0A449B2L1"/>
<dbReference type="GO" id="GO:0016887">
    <property type="term" value="F:ATP hydrolysis activity"/>
    <property type="evidence" value="ECO:0007669"/>
    <property type="project" value="InterPro"/>
</dbReference>
<comment type="subcellular location">
    <subcellularLocation>
        <location evidence="1">Cell membrane</location>
        <topology evidence="1">Multi-pass membrane protein</topology>
    </subcellularLocation>
</comment>
<evidence type="ECO:0000259" key="10">
    <source>
        <dbReference type="PROSITE" id="PS50929"/>
    </source>
</evidence>
<evidence type="ECO:0000313" key="11">
    <source>
        <dbReference type="EMBL" id="VEU74849.1"/>
    </source>
</evidence>
<feature type="transmembrane region" description="Helical" evidence="8">
    <location>
        <begin position="278"/>
        <end position="304"/>
    </location>
</feature>
<dbReference type="SUPFAM" id="SSF52540">
    <property type="entry name" value="P-loop containing nucleoside triphosphate hydrolases"/>
    <property type="match status" value="1"/>
</dbReference>
<evidence type="ECO:0000259" key="9">
    <source>
        <dbReference type="PROSITE" id="PS50893"/>
    </source>
</evidence>
<dbReference type="InterPro" id="IPR039421">
    <property type="entry name" value="Type_1_exporter"/>
</dbReference>
<dbReference type="FunFam" id="3.40.50.300:FF:000218">
    <property type="entry name" value="Multidrug ABC transporter ATP-binding protein"/>
    <property type="match status" value="1"/>
</dbReference>
<sequence>MRINFDTKSNSRSTPHVKLKFAEKKAFFKRVLNLVWKDHKAIMTLVFILIFISNIGMIFNQIFLGKVLIDGLLTDHKNGGLISKDQFDWNKFYLMMILGVFMFSLGILFNFLYQWIIVKITFKTMAKLRNDLYVHSQTLPIKFFDQNQKGEILSRYTSDIDTLRQFISKSIPATINASVTLIVSFAIMLWLSWILTLITLLLVSVILYVMKTLGSASGKYFRKRQQLNGKIIGFTEEMFSGLKVVKTFNQEAKSVEKFEKLNNKFFEAENKANRIANLLFPIAMNLGLIVFATVSIVGSIIISFESSRNFFGLSVGILFSFSQFARSFAFPISTVAEQSNVIVMALAGSQRVFDILDQKPEINQGKVKLVKISKDENGNFIEENKENLFSIFAWKLPNKIGNEQYQITKGKIEFKNVSFGYSDDQLILKNISLIAYPGQKIALVGPTGAGKTTITNVLNRFYEIQSGDIYFDDINLRDIEKSSLREALVMVLQDTHLFTETIRNNIAYGADIIHEELMYLSADTANISYYISNLKSNYETVLSDGGNELSQGQKQLFSIARAAYHDAPVVILDEATSSIDTKTEQLVQQAMDKLMSNRTSFVIAHRLSTIKNSDLILVLKDGQIIERGNHNELLTQNGYYSTLWANSKVQA</sequence>
<dbReference type="SUPFAM" id="SSF90123">
    <property type="entry name" value="ABC transporter transmembrane region"/>
    <property type="match status" value="1"/>
</dbReference>
<dbReference type="EC" id="3.6.3.-" evidence="11"/>
<gene>
    <name evidence="11" type="primary">mldB1_2</name>
    <name evidence="11" type="ORF">NCTC10181_00713</name>
</gene>
<dbReference type="InterPro" id="IPR003593">
    <property type="entry name" value="AAA+_ATPase"/>
</dbReference>
<dbReference type="InterPro" id="IPR003439">
    <property type="entry name" value="ABC_transporter-like_ATP-bd"/>
</dbReference>
<accession>A0A449B2L1</accession>
<evidence type="ECO:0000256" key="2">
    <source>
        <dbReference type="ARBA" id="ARBA00005417"/>
    </source>
</evidence>
<feature type="transmembrane region" description="Helical" evidence="8">
    <location>
        <begin position="92"/>
        <end position="113"/>
    </location>
</feature>
<evidence type="ECO:0000256" key="5">
    <source>
        <dbReference type="ARBA" id="ARBA00022840"/>
    </source>
</evidence>
<feature type="domain" description="ABC transporter" evidence="9">
    <location>
        <begin position="412"/>
        <end position="646"/>
    </location>
</feature>
<dbReference type="Pfam" id="PF00664">
    <property type="entry name" value="ABC_membrane"/>
    <property type="match status" value="1"/>
</dbReference>
<evidence type="ECO:0000256" key="6">
    <source>
        <dbReference type="ARBA" id="ARBA00022989"/>
    </source>
</evidence>
<keyword evidence="4" id="KW-0547">Nucleotide-binding</keyword>
<dbReference type="InterPro" id="IPR011527">
    <property type="entry name" value="ABC1_TM_dom"/>
</dbReference>
<dbReference type="SMART" id="SM00382">
    <property type="entry name" value="AAA"/>
    <property type="match status" value="1"/>
</dbReference>
<keyword evidence="6 8" id="KW-1133">Transmembrane helix</keyword>
<dbReference type="CDD" id="cd18547">
    <property type="entry name" value="ABC_6TM_Tm288_like"/>
    <property type="match status" value="1"/>
</dbReference>
<dbReference type="GO" id="GO:0015421">
    <property type="term" value="F:ABC-type oligopeptide transporter activity"/>
    <property type="evidence" value="ECO:0007669"/>
    <property type="project" value="TreeGrafter"/>
</dbReference>
<dbReference type="PROSITE" id="PS50893">
    <property type="entry name" value="ABC_TRANSPORTER_2"/>
    <property type="match status" value="1"/>
</dbReference>
<keyword evidence="3 8" id="KW-0812">Transmembrane</keyword>
<keyword evidence="12" id="KW-1185">Reference proteome</keyword>
<dbReference type="InterPro" id="IPR027417">
    <property type="entry name" value="P-loop_NTPase"/>
</dbReference>
<name>A0A449B2L1_9BACT</name>
<dbReference type="PROSITE" id="PS50929">
    <property type="entry name" value="ABC_TM1F"/>
    <property type="match status" value="1"/>
</dbReference>
<evidence type="ECO:0000256" key="4">
    <source>
        <dbReference type="ARBA" id="ARBA00022741"/>
    </source>
</evidence>
<evidence type="ECO:0000256" key="7">
    <source>
        <dbReference type="ARBA" id="ARBA00023136"/>
    </source>
</evidence>
<dbReference type="GO" id="GO:0005524">
    <property type="term" value="F:ATP binding"/>
    <property type="evidence" value="ECO:0007669"/>
    <property type="project" value="UniProtKB-KW"/>
</dbReference>
<dbReference type="Gene3D" id="1.20.1560.10">
    <property type="entry name" value="ABC transporter type 1, transmembrane domain"/>
    <property type="match status" value="1"/>
</dbReference>
<protein>
    <submittedName>
        <fullName evidence="11">ABC-type multidrug/protein/lipid transport system ATPase component</fullName>
        <ecNumber evidence="11">3.6.3.-</ecNumber>
    </submittedName>
</protein>
<dbReference type="KEGG" id="mcit:NCTC10181_00713"/>
<dbReference type="PROSITE" id="PS00211">
    <property type="entry name" value="ABC_TRANSPORTER_1"/>
    <property type="match status" value="1"/>
</dbReference>
<dbReference type="PANTHER" id="PTHR43394">
    <property type="entry name" value="ATP-DEPENDENT PERMEASE MDL1, MITOCHONDRIAL"/>
    <property type="match status" value="1"/>
</dbReference>
<feature type="domain" description="ABC transmembrane type-1" evidence="10">
    <location>
        <begin position="45"/>
        <end position="344"/>
    </location>
</feature>
<keyword evidence="7 8" id="KW-0472">Membrane</keyword>
<proteinExistence type="inferred from homology"/>
<dbReference type="PANTHER" id="PTHR43394:SF1">
    <property type="entry name" value="ATP-BINDING CASSETTE SUB-FAMILY B MEMBER 10, MITOCHONDRIAL"/>
    <property type="match status" value="1"/>
</dbReference>
<comment type="similarity">
    <text evidence="2">Belongs to the ABC transporter superfamily.</text>
</comment>
<evidence type="ECO:0000256" key="1">
    <source>
        <dbReference type="ARBA" id="ARBA00004651"/>
    </source>
</evidence>
<evidence type="ECO:0000256" key="8">
    <source>
        <dbReference type="SAM" id="Phobius"/>
    </source>
</evidence>
<feature type="transmembrane region" description="Helical" evidence="8">
    <location>
        <begin position="42"/>
        <end position="63"/>
    </location>
</feature>
<reference evidence="11 12" key="1">
    <citation type="submission" date="2019-01" db="EMBL/GenBank/DDBJ databases">
        <authorList>
            <consortium name="Pathogen Informatics"/>
        </authorList>
    </citation>
    <scope>NUCLEOTIDE SEQUENCE [LARGE SCALE GENOMIC DNA]</scope>
    <source>
        <strain evidence="11 12">NCTC10181</strain>
    </source>
</reference>
<keyword evidence="11" id="KW-0378">Hydrolase</keyword>
<feature type="transmembrane region" description="Helical" evidence="8">
    <location>
        <begin position="197"/>
        <end position="214"/>
    </location>
</feature>
<feature type="transmembrane region" description="Helical" evidence="8">
    <location>
        <begin position="173"/>
        <end position="191"/>
    </location>
</feature>
<evidence type="ECO:0000313" key="12">
    <source>
        <dbReference type="Proteomes" id="UP000290985"/>
    </source>
</evidence>
<dbReference type="Proteomes" id="UP000290985">
    <property type="component" value="Chromosome"/>
</dbReference>
<dbReference type="GO" id="GO:0005886">
    <property type="term" value="C:plasma membrane"/>
    <property type="evidence" value="ECO:0007669"/>
    <property type="project" value="UniProtKB-SubCell"/>
</dbReference>
<organism evidence="11 12">
    <name type="scientific">Mycoplasmopsis citelli</name>
    <dbReference type="NCBI Taxonomy" id="171281"/>
    <lineage>
        <taxon>Bacteria</taxon>
        <taxon>Bacillati</taxon>
        <taxon>Mycoplasmatota</taxon>
        <taxon>Mycoplasmoidales</taxon>
        <taxon>Metamycoplasmataceae</taxon>
        <taxon>Mycoplasmopsis</taxon>
    </lineage>
</organism>
<keyword evidence="5" id="KW-0067">ATP-binding</keyword>
<evidence type="ECO:0000256" key="3">
    <source>
        <dbReference type="ARBA" id="ARBA00022692"/>
    </source>
</evidence>
<dbReference type="EMBL" id="LR215036">
    <property type="protein sequence ID" value="VEU74849.1"/>
    <property type="molecule type" value="Genomic_DNA"/>
</dbReference>
<dbReference type="RefSeq" id="WP_165177550.1">
    <property type="nucleotide sequence ID" value="NZ_CP101807.1"/>
</dbReference>
<dbReference type="Pfam" id="PF00005">
    <property type="entry name" value="ABC_tran"/>
    <property type="match status" value="1"/>
</dbReference>